<sequence length="100" mass="11069">MGRAIAKVNGTTIAVADKWETVEGNVYFPPDSISDKSIFSDSNLTTSCAWKGISSYYNINIDGDVLKDAAWYYPAPKEAAKKIKDHVAFYKTKVQVSIED</sequence>
<dbReference type="Pfam" id="PF04248">
    <property type="entry name" value="NTP_transf_9"/>
    <property type="match status" value="1"/>
</dbReference>
<keyword evidence="3" id="KW-1185">Reference proteome</keyword>
<evidence type="ECO:0000313" key="3">
    <source>
        <dbReference type="Proteomes" id="UP000606974"/>
    </source>
</evidence>
<dbReference type="InterPro" id="IPR038694">
    <property type="entry name" value="DUF427_sf"/>
</dbReference>
<dbReference type="OrthoDB" id="18996at2759"/>
<feature type="domain" description="DUF427" evidence="1">
    <location>
        <begin position="6"/>
        <end position="91"/>
    </location>
</feature>
<organism evidence="2 3">
    <name type="scientific">Endocarpon pusillum</name>
    <dbReference type="NCBI Taxonomy" id="364733"/>
    <lineage>
        <taxon>Eukaryota</taxon>
        <taxon>Fungi</taxon>
        <taxon>Dikarya</taxon>
        <taxon>Ascomycota</taxon>
        <taxon>Pezizomycotina</taxon>
        <taxon>Eurotiomycetes</taxon>
        <taxon>Chaetothyriomycetidae</taxon>
        <taxon>Verrucariales</taxon>
        <taxon>Verrucariaceae</taxon>
        <taxon>Endocarpon</taxon>
    </lineage>
</organism>
<dbReference type="PANTHER" id="PTHR34310:SF5">
    <property type="entry name" value="DUF427 DOMAIN PROTEIN (AFU_ORTHOLOGUE AFUA_3G02220)"/>
    <property type="match status" value="1"/>
</dbReference>
<accession>A0A8H7E8B9</accession>
<dbReference type="Gene3D" id="2.170.150.40">
    <property type="entry name" value="Domain of unknown function (DUF427)"/>
    <property type="match status" value="1"/>
</dbReference>
<protein>
    <recommendedName>
        <fullName evidence="1">DUF427 domain-containing protein</fullName>
    </recommendedName>
</protein>
<dbReference type="AlphaFoldDB" id="A0A8H7E8B9"/>
<dbReference type="Proteomes" id="UP000606974">
    <property type="component" value="Unassembled WGS sequence"/>
</dbReference>
<reference evidence="2" key="1">
    <citation type="submission" date="2020-02" db="EMBL/GenBank/DDBJ databases">
        <authorList>
            <person name="Palmer J.M."/>
        </authorList>
    </citation>
    <scope>NUCLEOTIDE SEQUENCE</scope>
    <source>
        <strain evidence="2">EPUS1.4</strain>
        <tissue evidence="2">Thallus</tissue>
    </source>
</reference>
<proteinExistence type="predicted"/>
<dbReference type="PANTHER" id="PTHR34310">
    <property type="entry name" value="DUF427 DOMAIN PROTEIN (AFU_ORTHOLOGUE AFUA_3G02220)"/>
    <property type="match status" value="1"/>
</dbReference>
<dbReference type="EMBL" id="JAACFV010000008">
    <property type="protein sequence ID" value="KAF7512982.1"/>
    <property type="molecule type" value="Genomic_DNA"/>
</dbReference>
<comment type="caution">
    <text evidence="2">The sequence shown here is derived from an EMBL/GenBank/DDBJ whole genome shotgun (WGS) entry which is preliminary data.</text>
</comment>
<gene>
    <name evidence="2" type="ORF">GJ744_011248</name>
</gene>
<name>A0A8H7E8B9_9EURO</name>
<dbReference type="InterPro" id="IPR007361">
    <property type="entry name" value="DUF427"/>
</dbReference>
<evidence type="ECO:0000259" key="1">
    <source>
        <dbReference type="Pfam" id="PF04248"/>
    </source>
</evidence>
<evidence type="ECO:0000313" key="2">
    <source>
        <dbReference type="EMBL" id="KAF7512982.1"/>
    </source>
</evidence>